<dbReference type="EMBL" id="CM020618">
    <property type="protein sequence ID" value="KAK1860093.1"/>
    <property type="molecule type" value="Genomic_DNA"/>
</dbReference>
<reference evidence="1" key="1">
    <citation type="submission" date="2019-11" db="EMBL/GenBank/DDBJ databases">
        <title>Nori genome reveals adaptations in red seaweeds to the harsh intertidal environment.</title>
        <authorList>
            <person name="Wang D."/>
            <person name="Mao Y."/>
        </authorList>
    </citation>
    <scope>NUCLEOTIDE SEQUENCE</scope>
    <source>
        <tissue evidence="1">Gametophyte</tissue>
    </source>
</reference>
<accession>A0ACC3BQA0</accession>
<keyword evidence="2" id="KW-1185">Reference proteome</keyword>
<organism evidence="1 2">
    <name type="scientific">Pyropia yezoensis</name>
    <name type="common">Susabi-nori</name>
    <name type="synonym">Porphyra yezoensis</name>
    <dbReference type="NCBI Taxonomy" id="2788"/>
    <lineage>
        <taxon>Eukaryota</taxon>
        <taxon>Rhodophyta</taxon>
        <taxon>Bangiophyceae</taxon>
        <taxon>Bangiales</taxon>
        <taxon>Bangiaceae</taxon>
        <taxon>Pyropia</taxon>
    </lineage>
</organism>
<evidence type="ECO:0000313" key="1">
    <source>
        <dbReference type="EMBL" id="KAK1860093.1"/>
    </source>
</evidence>
<gene>
    <name evidence="1" type="ORF">I4F81_002683</name>
</gene>
<sequence>MPADYTVVAGYLGWIHAQGTVAPGSLSTYPAPIDTVHELAGYPAPTGNPIFCRLRKGYLRLDAARAGGMPKSEGRTESRAAFRIPVYPLGCKYDPVLRFLAAYRADFLAAGGRLFAPLFAPPGTTLGPRSTSRWLRLALSCLGVKPPIGTRWRGKSIRSGAATAANSVGVPLPVVAAYMEHKDTATTARHYVDARALPTDAAWDFFGRYISDWSGKPGPVRRKGYA</sequence>
<name>A0ACC3BQA0_PYRYE</name>
<proteinExistence type="predicted"/>
<comment type="caution">
    <text evidence="1">The sequence shown here is derived from an EMBL/GenBank/DDBJ whole genome shotgun (WGS) entry which is preliminary data.</text>
</comment>
<dbReference type="Proteomes" id="UP000798662">
    <property type="component" value="Chromosome 1"/>
</dbReference>
<protein>
    <submittedName>
        <fullName evidence="1">Uncharacterized protein</fullName>
    </submittedName>
</protein>
<evidence type="ECO:0000313" key="2">
    <source>
        <dbReference type="Proteomes" id="UP000798662"/>
    </source>
</evidence>